<name>A0A1W1CTZ7_9ZZZZ</name>
<dbReference type="Gene3D" id="3.40.50.11670">
    <property type="entry name" value="DNA replication regulator HobA"/>
    <property type="match status" value="1"/>
</dbReference>
<dbReference type="InterPro" id="IPR038381">
    <property type="entry name" value="HobA_sf"/>
</dbReference>
<accession>A0A1W1CTZ7</accession>
<proteinExistence type="predicted"/>
<reference evidence="1" key="1">
    <citation type="submission" date="2016-10" db="EMBL/GenBank/DDBJ databases">
        <authorList>
            <person name="de Groot N.N."/>
        </authorList>
    </citation>
    <scope>NUCLEOTIDE SEQUENCE</scope>
</reference>
<protein>
    <submittedName>
        <fullName evidence="1">DNA replication regulator family</fullName>
    </submittedName>
</protein>
<dbReference type="InterPro" id="IPR021011">
    <property type="entry name" value="HobA"/>
</dbReference>
<dbReference type="AlphaFoldDB" id="A0A1W1CTZ7"/>
<gene>
    <name evidence="1" type="ORF">MNB_SM-4-824</name>
</gene>
<dbReference type="EMBL" id="FPHF01000113">
    <property type="protein sequence ID" value="SFV69306.1"/>
    <property type="molecule type" value="Genomic_DNA"/>
</dbReference>
<organism evidence="1">
    <name type="scientific">hydrothermal vent metagenome</name>
    <dbReference type="NCBI Taxonomy" id="652676"/>
    <lineage>
        <taxon>unclassified sequences</taxon>
        <taxon>metagenomes</taxon>
        <taxon>ecological metagenomes</taxon>
    </lineage>
</organism>
<dbReference type="Pfam" id="PF12163">
    <property type="entry name" value="HobA"/>
    <property type="match status" value="1"/>
</dbReference>
<evidence type="ECO:0000313" key="1">
    <source>
        <dbReference type="EMBL" id="SFV69306.1"/>
    </source>
</evidence>
<sequence length="187" mass="21852">MPNSYAPDFAQWSLDAIREEGASLSWLEEQRFEWSKTTAYALEQILQGKTIILITDEKHKWLETYILSSVNTEQLERPLIPIISIDNICVHYNSINGGEMIDIVDDMISLSYKEDCFFWYIGKGNDKRCDIAKRRDNSYYWMFDEDFNNAFTLKSYDKDLDVKLLQLYRLFDASLNATMFGEVDASS</sequence>